<sequence>MTRSSKALPTKKKVMENGSDDSSCSSTPLLVNQVIGDEGVVSSSCKFPMSRVRRLMEDSDVGKKSGIRSTHEAVFVINKATEMFLDQLAKDGYKFAKRECKKTISYKYMYFVPEKLKAGDALNALTSLEQPQSSTSYD</sequence>
<evidence type="ECO:0000256" key="2">
    <source>
        <dbReference type="ARBA" id="ARBA00023242"/>
    </source>
</evidence>
<dbReference type="EMBL" id="LFYR01001445">
    <property type="protein sequence ID" value="KMZ61707.1"/>
    <property type="molecule type" value="Genomic_DNA"/>
</dbReference>
<dbReference type="InterPro" id="IPR050568">
    <property type="entry name" value="Transcr_DNA_Rep_Reg"/>
</dbReference>
<feature type="domain" description="Transcription factor CBF/NF-Y/archaeal histone" evidence="4">
    <location>
        <begin position="46"/>
        <end position="107"/>
    </location>
</feature>
<keyword evidence="2" id="KW-0539">Nucleus</keyword>
<dbReference type="Gene3D" id="1.10.20.10">
    <property type="entry name" value="Histone, subunit A"/>
    <property type="match status" value="1"/>
</dbReference>
<dbReference type="SUPFAM" id="SSF47113">
    <property type="entry name" value="Histone-fold"/>
    <property type="match status" value="1"/>
</dbReference>
<dbReference type="GO" id="GO:0000976">
    <property type="term" value="F:transcription cis-regulatory region binding"/>
    <property type="evidence" value="ECO:0000318"/>
    <property type="project" value="GO_Central"/>
</dbReference>
<dbReference type="PANTHER" id="PTHR10252:SF93">
    <property type="entry name" value="DNA POLYMERASE II SUBUNIT B3-1"/>
    <property type="match status" value="1"/>
</dbReference>
<keyword evidence="6" id="KW-1185">Reference proteome</keyword>
<reference evidence="6" key="1">
    <citation type="journal article" date="2016" name="Nature">
        <title>The genome of the seagrass Zostera marina reveals angiosperm adaptation to the sea.</title>
        <authorList>
            <person name="Olsen J.L."/>
            <person name="Rouze P."/>
            <person name="Verhelst B."/>
            <person name="Lin Y.-C."/>
            <person name="Bayer T."/>
            <person name="Collen J."/>
            <person name="Dattolo E."/>
            <person name="De Paoli E."/>
            <person name="Dittami S."/>
            <person name="Maumus F."/>
            <person name="Michel G."/>
            <person name="Kersting A."/>
            <person name="Lauritano C."/>
            <person name="Lohaus R."/>
            <person name="Toepel M."/>
            <person name="Tonon T."/>
            <person name="Vanneste K."/>
            <person name="Amirebrahimi M."/>
            <person name="Brakel J."/>
            <person name="Bostroem C."/>
            <person name="Chovatia M."/>
            <person name="Grimwood J."/>
            <person name="Jenkins J.W."/>
            <person name="Jueterbock A."/>
            <person name="Mraz A."/>
            <person name="Stam W.T."/>
            <person name="Tice H."/>
            <person name="Bornberg-Bauer E."/>
            <person name="Green P.J."/>
            <person name="Pearson G.A."/>
            <person name="Procaccini G."/>
            <person name="Duarte C.M."/>
            <person name="Schmutz J."/>
            <person name="Reusch T.B.H."/>
            <person name="Van de Peer Y."/>
        </authorList>
    </citation>
    <scope>NUCLEOTIDE SEQUENCE [LARGE SCALE GENOMIC DNA]</scope>
    <source>
        <strain evidence="6">cv. Finnish</strain>
    </source>
</reference>
<comment type="caution">
    <text evidence="5">The sequence shown here is derived from an EMBL/GenBank/DDBJ whole genome shotgun (WGS) entry which is preliminary data.</text>
</comment>
<accession>A0A0K9P0F7</accession>
<proteinExistence type="predicted"/>
<dbReference type="Proteomes" id="UP000036987">
    <property type="component" value="Unassembled WGS sequence"/>
</dbReference>
<dbReference type="GO" id="GO:0006355">
    <property type="term" value="P:regulation of DNA-templated transcription"/>
    <property type="evidence" value="ECO:0000318"/>
    <property type="project" value="GO_Central"/>
</dbReference>
<evidence type="ECO:0000256" key="3">
    <source>
        <dbReference type="SAM" id="MobiDB-lite"/>
    </source>
</evidence>
<evidence type="ECO:0000259" key="4">
    <source>
        <dbReference type="Pfam" id="PF00808"/>
    </source>
</evidence>
<dbReference type="GO" id="GO:0005634">
    <property type="term" value="C:nucleus"/>
    <property type="evidence" value="ECO:0000318"/>
    <property type="project" value="GO_Central"/>
</dbReference>
<name>A0A0K9P0F7_ZOSMR</name>
<feature type="region of interest" description="Disordered" evidence="3">
    <location>
        <begin position="1"/>
        <end position="25"/>
    </location>
</feature>
<dbReference type="AlphaFoldDB" id="A0A0K9P0F7"/>
<organism evidence="5 6">
    <name type="scientific">Zostera marina</name>
    <name type="common">Eelgrass</name>
    <dbReference type="NCBI Taxonomy" id="29655"/>
    <lineage>
        <taxon>Eukaryota</taxon>
        <taxon>Viridiplantae</taxon>
        <taxon>Streptophyta</taxon>
        <taxon>Embryophyta</taxon>
        <taxon>Tracheophyta</taxon>
        <taxon>Spermatophyta</taxon>
        <taxon>Magnoliopsida</taxon>
        <taxon>Liliopsida</taxon>
        <taxon>Zosteraceae</taxon>
        <taxon>Zostera</taxon>
    </lineage>
</organism>
<dbReference type="PANTHER" id="PTHR10252">
    <property type="entry name" value="HISTONE-LIKE TRANSCRIPTION FACTOR CCAAT-RELATED"/>
    <property type="match status" value="1"/>
</dbReference>
<evidence type="ECO:0000313" key="5">
    <source>
        <dbReference type="EMBL" id="KMZ61707.1"/>
    </source>
</evidence>
<comment type="subcellular location">
    <subcellularLocation>
        <location evidence="1">Nucleus</location>
    </subcellularLocation>
</comment>
<dbReference type="InterPro" id="IPR009072">
    <property type="entry name" value="Histone-fold"/>
</dbReference>
<dbReference type="GO" id="GO:0046982">
    <property type="term" value="F:protein heterodimerization activity"/>
    <property type="evidence" value="ECO:0007669"/>
    <property type="project" value="InterPro"/>
</dbReference>
<gene>
    <name evidence="5" type="ORF">ZOSMA_506G00070</name>
</gene>
<evidence type="ECO:0000313" key="6">
    <source>
        <dbReference type="Proteomes" id="UP000036987"/>
    </source>
</evidence>
<dbReference type="InterPro" id="IPR003958">
    <property type="entry name" value="CBFA_NFYB_domain"/>
</dbReference>
<dbReference type="OrthoDB" id="636685at2759"/>
<dbReference type="Pfam" id="PF00808">
    <property type="entry name" value="CBFD_NFYB_HMF"/>
    <property type="match status" value="1"/>
</dbReference>
<protein>
    <recommendedName>
        <fullName evidence="4">Transcription factor CBF/NF-Y/archaeal histone domain-containing protein</fullName>
    </recommendedName>
</protein>
<dbReference type="STRING" id="29655.A0A0K9P0F7"/>
<evidence type="ECO:0000256" key="1">
    <source>
        <dbReference type="ARBA" id="ARBA00004123"/>
    </source>
</evidence>